<evidence type="ECO:0000313" key="6">
    <source>
        <dbReference type="EMBL" id="OOF90517.1"/>
    </source>
</evidence>
<evidence type="ECO:0000256" key="1">
    <source>
        <dbReference type="ARBA" id="ARBA00005979"/>
    </source>
</evidence>
<dbReference type="PANTHER" id="PTHR43656:SF2">
    <property type="entry name" value="BINDING OXIDOREDUCTASE, PUTATIVE (AFU_ORTHOLOGUE AFUA_2G08260)-RELATED"/>
    <property type="match status" value="1"/>
</dbReference>
<keyword evidence="2" id="KW-0285">Flavoprotein</keyword>
<dbReference type="OMA" id="VYATWAR"/>
<name>A0A1R3R7Q5_ASPC5</name>
<dbReference type="CDD" id="cd04733">
    <property type="entry name" value="OYE_like_2_FMN"/>
    <property type="match status" value="1"/>
</dbReference>
<organism evidence="6 7">
    <name type="scientific">Aspergillus carbonarius (strain ITEM 5010)</name>
    <dbReference type="NCBI Taxonomy" id="602072"/>
    <lineage>
        <taxon>Eukaryota</taxon>
        <taxon>Fungi</taxon>
        <taxon>Dikarya</taxon>
        <taxon>Ascomycota</taxon>
        <taxon>Pezizomycotina</taxon>
        <taxon>Eurotiomycetes</taxon>
        <taxon>Eurotiomycetidae</taxon>
        <taxon>Eurotiales</taxon>
        <taxon>Aspergillaceae</taxon>
        <taxon>Aspergillus</taxon>
        <taxon>Aspergillus subgen. Circumdati</taxon>
    </lineage>
</organism>
<dbReference type="AlphaFoldDB" id="A0A1R3R7Q5"/>
<proteinExistence type="inferred from homology"/>
<evidence type="ECO:0000313" key="7">
    <source>
        <dbReference type="Proteomes" id="UP000188318"/>
    </source>
</evidence>
<dbReference type="OrthoDB" id="1663137at2759"/>
<dbReference type="GO" id="GO:0016491">
    <property type="term" value="F:oxidoreductase activity"/>
    <property type="evidence" value="ECO:0007669"/>
    <property type="project" value="UniProtKB-KW"/>
</dbReference>
<comment type="similarity">
    <text evidence="1">Belongs to the NADH:flavin oxidoreductase/NADH oxidase family.</text>
</comment>
<feature type="domain" description="NADH:flavin oxidoreductase/NADH oxidase N-terminal" evidence="5">
    <location>
        <begin position="15"/>
        <end position="358"/>
    </location>
</feature>
<evidence type="ECO:0000259" key="5">
    <source>
        <dbReference type="Pfam" id="PF00724"/>
    </source>
</evidence>
<dbReference type="SUPFAM" id="SSF51395">
    <property type="entry name" value="FMN-linked oxidoreductases"/>
    <property type="match status" value="1"/>
</dbReference>
<dbReference type="InterPro" id="IPR001155">
    <property type="entry name" value="OxRdtase_FMN_N"/>
</dbReference>
<evidence type="ECO:0000256" key="4">
    <source>
        <dbReference type="ARBA" id="ARBA00023002"/>
    </source>
</evidence>
<dbReference type="STRING" id="602072.A0A1R3R7Q5"/>
<dbReference type="InterPro" id="IPR013785">
    <property type="entry name" value="Aldolase_TIM"/>
</dbReference>
<dbReference type="VEuPathDB" id="FungiDB:ASPCADRAFT_156557"/>
<sequence length="416" mass="45066">MTSTISQELTLKCGLQLKNRLVKAAMAEHMADGNHLPTELHDRAYAEWGRGGWGMLLTGNVQVDRMYLGGAGDNTVNPAIEDELIRRWKSWAAASTSNGTPTIMQINHPGRQSPLGAGARSIFAKNVSPSAIPLDLGSGLMAKLTSAVVFGTPREMTHEDITHVIQQFVYTARLAHRAGFQGVQLHAAHGYLLAQFLSAKTNRRTDSYGHSSAGRVKIVVEIIHAIRAAVPATFGVGIKLNSVDHQSESELHSCIEQLKLIVAAGVDFVEISGGTYEDPRMMSATPQLAPEKSARTVAREAFFLEFAKVIRAEFPGIPLMVTGGFRTRRGMEKALADGDCDMIGIGRPAVLYPTLPNDILLNTDVPEERARLVTRPISPSRIIKMTGIKSAGSGAESRWYSQQIQSMARGDVNSTA</sequence>
<reference evidence="7" key="1">
    <citation type="journal article" date="2017" name="Genome Biol.">
        <title>Comparative genomics reveals high biological diversity and specific adaptations in the industrially and medically important fungal genus Aspergillus.</title>
        <authorList>
            <person name="de Vries R.P."/>
            <person name="Riley R."/>
            <person name="Wiebenga A."/>
            <person name="Aguilar-Osorio G."/>
            <person name="Amillis S."/>
            <person name="Uchima C.A."/>
            <person name="Anderluh G."/>
            <person name="Asadollahi M."/>
            <person name="Askin M."/>
            <person name="Barry K."/>
            <person name="Battaglia E."/>
            <person name="Bayram O."/>
            <person name="Benocci T."/>
            <person name="Braus-Stromeyer S.A."/>
            <person name="Caldana C."/>
            <person name="Canovas D."/>
            <person name="Cerqueira G.C."/>
            <person name="Chen F."/>
            <person name="Chen W."/>
            <person name="Choi C."/>
            <person name="Clum A."/>
            <person name="Dos Santos R.A."/>
            <person name="Damasio A.R."/>
            <person name="Diallinas G."/>
            <person name="Emri T."/>
            <person name="Fekete E."/>
            <person name="Flipphi M."/>
            <person name="Freyberg S."/>
            <person name="Gallo A."/>
            <person name="Gournas C."/>
            <person name="Habgood R."/>
            <person name="Hainaut M."/>
            <person name="Harispe M.L."/>
            <person name="Henrissat B."/>
            <person name="Hilden K.S."/>
            <person name="Hope R."/>
            <person name="Hossain A."/>
            <person name="Karabika E."/>
            <person name="Karaffa L."/>
            <person name="Karanyi Z."/>
            <person name="Krasevec N."/>
            <person name="Kuo A."/>
            <person name="Kusch H."/>
            <person name="LaButti K."/>
            <person name="Lagendijk E.L."/>
            <person name="Lapidus A."/>
            <person name="Levasseur A."/>
            <person name="Lindquist E."/>
            <person name="Lipzen A."/>
            <person name="Logrieco A.F."/>
            <person name="MacCabe A."/>
            <person name="Maekelae M.R."/>
            <person name="Malavazi I."/>
            <person name="Melin P."/>
            <person name="Meyer V."/>
            <person name="Mielnichuk N."/>
            <person name="Miskei M."/>
            <person name="Molnar A.P."/>
            <person name="Mule G."/>
            <person name="Ngan C.Y."/>
            <person name="Orejas M."/>
            <person name="Orosz E."/>
            <person name="Ouedraogo J.P."/>
            <person name="Overkamp K.M."/>
            <person name="Park H.-S."/>
            <person name="Perrone G."/>
            <person name="Piumi F."/>
            <person name="Punt P.J."/>
            <person name="Ram A.F."/>
            <person name="Ramon A."/>
            <person name="Rauscher S."/>
            <person name="Record E."/>
            <person name="Riano-Pachon D.M."/>
            <person name="Robert V."/>
            <person name="Roehrig J."/>
            <person name="Ruller R."/>
            <person name="Salamov A."/>
            <person name="Salih N.S."/>
            <person name="Samson R.A."/>
            <person name="Sandor E."/>
            <person name="Sanguinetti M."/>
            <person name="Schuetze T."/>
            <person name="Sepcic K."/>
            <person name="Shelest E."/>
            <person name="Sherlock G."/>
            <person name="Sophianopoulou V."/>
            <person name="Squina F.M."/>
            <person name="Sun H."/>
            <person name="Susca A."/>
            <person name="Todd R.B."/>
            <person name="Tsang A."/>
            <person name="Unkles S.E."/>
            <person name="van de Wiele N."/>
            <person name="van Rossen-Uffink D."/>
            <person name="Oliveira J.V."/>
            <person name="Vesth T.C."/>
            <person name="Visser J."/>
            <person name="Yu J.-H."/>
            <person name="Zhou M."/>
            <person name="Andersen M.R."/>
            <person name="Archer D.B."/>
            <person name="Baker S.E."/>
            <person name="Benoit I."/>
            <person name="Brakhage A.A."/>
            <person name="Braus G.H."/>
            <person name="Fischer R."/>
            <person name="Frisvad J.C."/>
            <person name="Goldman G.H."/>
            <person name="Houbraken J."/>
            <person name="Oakley B."/>
            <person name="Pocsi I."/>
            <person name="Scazzocchio C."/>
            <person name="Seiboth B."/>
            <person name="vanKuyk P.A."/>
            <person name="Wortman J."/>
            <person name="Dyer P.S."/>
            <person name="Grigoriev I.V."/>
        </authorList>
    </citation>
    <scope>NUCLEOTIDE SEQUENCE [LARGE SCALE GENOMIC DNA]</scope>
    <source>
        <strain evidence="7">ITEM 5010</strain>
    </source>
</reference>
<keyword evidence="7" id="KW-1185">Reference proteome</keyword>
<evidence type="ECO:0000256" key="2">
    <source>
        <dbReference type="ARBA" id="ARBA00022630"/>
    </source>
</evidence>
<protein>
    <recommendedName>
        <fullName evidence="5">NADH:flavin oxidoreductase/NADH oxidase N-terminal domain-containing protein</fullName>
    </recommendedName>
</protein>
<dbReference type="Gene3D" id="3.20.20.70">
    <property type="entry name" value="Aldolase class I"/>
    <property type="match status" value="1"/>
</dbReference>
<keyword evidence="4" id="KW-0560">Oxidoreductase</keyword>
<dbReference type="PANTHER" id="PTHR43656">
    <property type="entry name" value="BINDING OXIDOREDUCTASE, PUTATIVE (AFU_ORTHOLOGUE AFUA_2G08260)-RELATED"/>
    <property type="match status" value="1"/>
</dbReference>
<keyword evidence="3" id="KW-0288">FMN</keyword>
<dbReference type="InterPro" id="IPR051799">
    <property type="entry name" value="NADH_flavin_oxidoreductase"/>
</dbReference>
<dbReference type="GO" id="GO:0010181">
    <property type="term" value="F:FMN binding"/>
    <property type="evidence" value="ECO:0007669"/>
    <property type="project" value="InterPro"/>
</dbReference>
<evidence type="ECO:0000256" key="3">
    <source>
        <dbReference type="ARBA" id="ARBA00022643"/>
    </source>
</evidence>
<dbReference type="Pfam" id="PF00724">
    <property type="entry name" value="Oxidored_FMN"/>
    <property type="match status" value="1"/>
</dbReference>
<dbReference type="Proteomes" id="UP000188318">
    <property type="component" value="Unassembled WGS sequence"/>
</dbReference>
<gene>
    <name evidence="6" type="ORF">ASPCADRAFT_156557</name>
</gene>
<dbReference type="EMBL" id="KV907517">
    <property type="protein sequence ID" value="OOF90517.1"/>
    <property type="molecule type" value="Genomic_DNA"/>
</dbReference>
<accession>A0A1R3R7Q5</accession>